<feature type="domain" description="ZP" evidence="1">
    <location>
        <begin position="1"/>
        <end position="194"/>
    </location>
</feature>
<dbReference type="OrthoDB" id="6432511at2759"/>
<dbReference type="PROSITE" id="PS51034">
    <property type="entry name" value="ZP_2"/>
    <property type="match status" value="1"/>
</dbReference>
<reference evidence="2 3" key="1">
    <citation type="submission" date="2013-11" db="EMBL/GenBank/DDBJ databases">
        <title>Draft genome of the bovine lungworm Dictyocaulus viviparus.</title>
        <authorList>
            <person name="Mitreva M."/>
        </authorList>
    </citation>
    <scope>NUCLEOTIDE SEQUENCE [LARGE SCALE GENOMIC DNA]</scope>
    <source>
        <strain evidence="2 3">HannoverDv2000</strain>
    </source>
</reference>
<dbReference type="PANTHER" id="PTHR46560:SF5">
    <property type="entry name" value="CYPHER, ISOFORM B"/>
    <property type="match status" value="1"/>
</dbReference>
<keyword evidence="3" id="KW-1185">Reference proteome</keyword>
<evidence type="ECO:0000259" key="1">
    <source>
        <dbReference type="PROSITE" id="PS51034"/>
    </source>
</evidence>
<sequence>MRVILFIQTDFLLRIKFNETFTGLIQTEKGDPNCVYVNASIQQSIDYEVKRFAGYGIIWRYNNRKFCYNNSFFISKYLKTISISYKFFIRFDLQKDVTTYTVHLGPSIHGRIGRCWASDGRSDLDLSDNNGCSLQRAGEVWGDFEVLRDDYGTTFISRIKAWAFPTSNEVNIFCNLHVCKDCTQYVCRPRSRRGPTVVTDVTNTRARDDDVPPIPVRASFQLRRDANQTTPLPNTRPPEAASAATIGGRVFASVLCFTFTTMMML</sequence>
<name>A0A0D8YB91_DICVI</name>
<proteinExistence type="predicted"/>
<dbReference type="InterPro" id="IPR001507">
    <property type="entry name" value="ZP_dom"/>
</dbReference>
<dbReference type="PANTHER" id="PTHR46560">
    <property type="entry name" value="CYPHER, ISOFORM B"/>
    <property type="match status" value="1"/>
</dbReference>
<protein>
    <recommendedName>
        <fullName evidence="1">ZP domain-containing protein</fullName>
    </recommendedName>
</protein>
<accession>A0A0D8YB91</accession>
<dbReference type="STRING" id="29172.A0A0D8YB91"/>
<evidence type="ECO:0000313" key="3">
    <source>
        <dbReference type="Proteomes" id="UP000053766"/>
    </source>
</evidence>
<dbReference type="AlphaFoldDB" id="A0A0D8YB91"/>
<reference evidence="3" key="2">
    <citation type="journal article" date="2016" name="Sci. Rep.">
        <title>Dictyocaulus viviparus genome, variome and transcriptome elucidate lungworm biology and support future intervention.</title>
        <authorList>
            <person name="McNulty S.N."/>
            <person name="Strube C."/>
            <person name="Rosa B.A."/>
            <person name="Martin J.C."/>
            <person name="Tyagi R."/>
            <person name="Choi Y.J."/>
            <person name="Wang Q."/>
            <person name="Hallsworth Pepin K."/>
            <person name="Zhang X."/>
            <person name="Ozersky P."/>
            <person name="Wilson R.K."/>
            <person name="Sternberg P.W."/>
            <person name="Gasser R.B."/>
            <person name="Mitreva M."/>
        </authorList>
    </citation>
    <scope>NUCLEOTIDE SEQUENCE [LARGE SCALE GENOMIC DNA]</scope>
    <source>
        <strain evidence="3">HannoverDv2000</strain>
    </source>
</reference>
<evidence type="ECO:0000313" key="2">
    <source>
        <dbReference type="EMBL" id="KJH53279.1"/>
    </source>
</evidence>
<gene>
    <name evidence="2" type="ORF">DICVIV_00590</name>
</gene>
<dbReference type="Proteomes" id="UP000053766">
    <property type="component" value="Unassembled WGS sequence"/>
</dbReference>
<dbReference type="EMBL" id="KN716154">
    <property type="protein sequence ID" value="KJH53279.1"/>
    <property type="molecule type" value="Genomic_DNA"/>
</dbReference>
<organism evidence="2 3">
    <name type="scientific">Dictyocaulus viviparus</name>
    <name type="common">Bovine lungworm</name>
    <dbReference type="NCBI Taxonomy" id="29172"/>
    <lineage>
        <taxon>Eukaryota</taxon>
        <taxon>Metazoa</taxon>
        <taxon>Ecdysozoa</taxon>
        <taxon>Nematoda</taxon>
        <taxon>Chromadorea</taxon>
        <taxon>Rhabditida</taxon>
        <taxon>Rhabditina</taxon>
        <taxon>Rhabditomorpha</taxon>
        <taxon>Strongyloidea</taxon>
        <taxon>Metastrongylidae</taxon>
        <taxon>Dictyocaulus</taxon>
    </lineage>
</organism>